<sequence>MRRGRSSFSTGSTTRGCGYQSEGPGYQSPPGYQHISKEEADKIFRELFGGMRVDQIFHDFEQMQRGSVSSSQSRVFQEFGSGDRAFRPSFRSESSRIYVDGRGNRMEERTFTDSHGNSYTVHSTSEQFSANQEPGDFYSRNASNSRDGRFHMGNSSFKVGSQGATNDFGSAYFGVRTHGRHPMVALLILIAWSVVLGTLAFAMLAFFASHPFFTLAVLFLLLLRRMRLF</sequence>
<evidence type="ECO:0000313" key="3">
    <source>
        <dbReference type="EMBL" id="CCC94710.1"/>
    </source>
</evidence>
<dbReference type="VEuPathDB" id="TriTrypDB:TcIL3000.11.920"/>
<keyword evidence="2" id="KW-0812">Transmembrane</keyword>
<dbReference type="EMBL" id="HE575324">
    <property type="protein sequence ID" value="CCC94710.1"/>
    <property type="molecule type" value="Genomic_DNA"/>
</dbReference>
<keyword evidence="2" id="KW-1133">Transmembrane helix</keyword>
<organism evidence="3">
    <name type="scientific">Trypanosoma congolense (strain IL3000)</name>
    <dbReference type="NCBI Taxonomy" id="1068625"/>
    <lineage>
        <taxon>Eukaryota</taxon>
        <taxon>Discoba</taxon>
        <taxon>Euglenozoa</taxon>
        <taxon>Kinetoplastea</taxon>
        <taxon>Metakinetoplastina</taxon>
        <taxon>Trypanosomatida</taxon>
        <taxon>Trypanosomatidae</taxon>
        <taxon>Trypanosoma</taxon>
        <taxon>Nannomonas</taxon>
    </lineage>
</organism>
<protein>
    <submittedName>
        <fullName evidence="3">Uncharacterized protein TCIL3000_11_920</fullName>
    </submittedName>
</protein>
<reference evidence="3" key="1">
    <citation type="journal article" date="2012" name="Proc. Natl. Acad. Sci. U.S.A.">
        <title>Antigenic diversity is generated by distinct evolutionary mechanisms in African trypanosome species.</title>
        <authorList>
            <person name="Jackson A.P."/>
            <person name="Berry A."/>
            <person name="Aslett M."/>
            <person name="Allison H.C."/>
            <person name="Burton P."/>
            <person name="Vavrova-Anderson J."/>
            <person name="Brown R."/>
            <person name="Browne H."/>
            <person name="Corton N."/>
            <person name="Hauser H."/>
            <person name="Gamble J."/>
            <person name="Gilderthorp R."/>
            <person name="Marcello L."/>
            <person name="McQuillan J."/>
            <person name="Otto T.D."/>
            <person name="Quail M.A."/>
            <person name="Sanders M.J."/>
            <person name="van Tonder A."/>
            <person name="Ginger M.L."/>
            <person name="Field M.C."/>
            <person name="Barry J.D."/>
            <person name="Hertz-Fowler C."/>
            <person name="Berriman M."/>
        </authorList>
    </citation>
    <scope>NUCLEOTIDE SEQUENCE</scope>
    <source>
        <strain evidence="3">IL3000</strain>
    </source>
</reference>
<feature type="transmembrane region" description="Helical" evidence="2">
    <location>
        <begin position="183"/>
        <end position="201"/>
    </location>
</feature>
<name>G0UZ91_TRYCI</name>
<feature type="region of interest" description="Disordered" evidence="1">
    <location>
        <begin position="1"/>
        <end position="32"/>
    </location>
</feature>
<proteinExistence type="predicted"/>
<evidence type="ECO:0000256" key="1">
    <source>
        <dbReference type="SAM" id="MobiDB-lite"/>
    </source>
</evidence>
<evidence type="ECO:0000256" key="2">
    <source>
        <dbReference type="SAM" id="Phobius"/>
    </source>
</evidence>
<gene>
    <name evidence="3" type="ORF">TCIL3000_11_920</name>
</gene>
<dbReference type="AlphaFoldDB" id="G0UZ91"/>
<accession>G0UZ91</accession>
<keyword evidence="2" id="KW-0472">Membrane</keyword>
<feature type="compositionally biased region" description="Low complexity" evidence="1">
    <location>
        <begin position="1"/>
        <end position="18"/>
    </location>
</feature>
<feature type="transmembrane region" description="Helical" evidence="2">
    <location>
        <begin position="207"/>
        <end position="223"/>
    </location>
</feature>